<gene>
    <name evidence="1" type="ORF">SDC9_175697</name>
</gene>
<reference evidence="1" key="1">
    <citation type="submission" date="2019-08" db="EMBL/GenBank/DDBJ databases">
        <authorList>
            <person name="Kucharzyk K."/>
            <person name="Murdoch R.W."/>
            <person name="Higgins S."/>
            <person name="Loffler F."/>
        </authorList>
    </citation>
    <scope>NUCLEOTIDE SEQUENCE</scope>
</reference>
<name>A0A645GPZ3_9ZZZZ</name>
<comment type="caution">
    <text evidence="1">The sequence shown here is derived from an EMBL/GenBank/DDBJ whole genome shotgun (WGS) entry which is preliminary data.</text>
</comment>
<proteinExistence type="predicted"/>
<protein>
    <submittedName>
        <fullName evidence="1">Uncharacterized protein</fullName>
    </submittedName>
</protein>
<dbReference type="AlphaFoldDB" id="A0A645GPZ3"/>
<sequence length="137" mass="15438">MQQGQRLEFVVEQQVAAVFSCCCALAGLKLVEQLAGLVALHLNAIQMLRNPTLFHLNGLLRYVHSWLGQNLQDYMKFRNVVFPGAGEAIRLHGHSMFVLSKPSCDAFHSIGMRQFQPELQPELHRGVHAVQFLPLYA</sequence>
<organism evidence="1">
    <name type="scientific">bioreactor metagenome</name>
    <dbReference type="NCBI Taxonomy" id="1076179"/>
    <lineage>
        <taxon>unclassified sequences</taxon>
        <taxon>metagenomes</taxon>
        <taxon>ecological metagenomes</taxon>
    </lineage>
</organism>
<dbReference type="EMBL" id="VSSQ01078482">
    <property type="protein sequence ID" value="MPN28256.1"/>
    <property type="molecule type" value="Genomic_DNA"/>
</dbReference>
<accession>A0A645GPZ3</accession>
<evidence type="ECO:0000313" key="1">
    <source>
        <dbReference type="EMBL" id="MPN28256.1"/>
    </source>
</evidence>